<feature type="compositionally biased region" description="Low complexity" evidence="1">
    <location>
        <begin position="54"/>
        <end position="74"/>
    </location>
</feature>
<feature type="transmembrane region" description="Helical" evidence="2">
    <location>
        <begin position="145"/>
        <end position="166"/>
    </location>
</feature>
<feature type="transmembrane region" description="Helical" evidence="2">
    <location>
        <begin position="105"/>
        <end position="133"/>
    </location>
</feature>
<dbReference type="OrthoDB" id="3628931at2"/>
<dbReference type="InterPro" id="IPR026004">
    <property type="entry name" value="Septum_form"/>
</dbReference>
<sequence>MIHAVTDHLPPSTGATMPPPAGDLPPEPAPGDQTVPVPQPTPPMLPPPGPPPGYASAPSYGSAAPTPAAPGSPFAAPAPGSPFMAPPGSPYPPSAPVPVSGRNGLAIAALCCGIAGIIPVAAVVGIVLGAVALGQLRRRVQKGKVMAVVGIVLGVLWLAGWVALIVSAANDAPPRTASGSVTASTDAYVEDLKAGDCFSGAGREEVDSLTIVPCTSAHESQVVTTFTLPAGAWPGKDKVVADAEKGCTDKGDPLVTDRAFATQRPSFIYPQDAYSWRSSREIICLVEPEKGTTTGSALK</sequence>
<keyword evidence="6" id="KW-1185">Reference proteome</keyword>
<feature type="domain" description="DUF4190" evidence="3">
    <location>
        <begin position="105"/>
        <end position="163"/>
    </location>
</feature>
<feature type="compositionally biased region" description="Pro residues" evidence="1">
    <location>
        <begin position="37"/>
        <end position="53"/>
    </location>
</feature>
<gene>
    <name evidence="5" type="ORF">TAE01_36210</name>
</gene>
<evidence type="ECO:0000256" key="1">
    <source>
        <dbReference type="SAM" id="MobiDB-lite"/>
    </source>
</evidence>
<comment type="caution">
    <text evidence="5">The sequence shown here is derived from an EMBL/GenBank/DDBJ whole genome shotgun (WGS) entry which is preliminary data.</text>
</comment>
<proteinExistence type="predicted"/>
<dbReference type="AlphaFoldDB" id="A0A512D5R8"/>
<organism evidence="5 6">
    <name type="scientific">Terrabacter aerolatus</name>
    <dbReference type="NCBI Taxonomy" id="422442"/>
    <lineage>
        <taxon>Bacteria</taxon>
        <taxon>Bacillati</taxon>
        <taxon>Actinomycetota</taxon>
        <taxon>Actinomycetes</taxon>
        <taxon>Micrococcales</taxon>
        <taxon>Intrasporangiaceae</taxon>
        <taxon>Terrabacter</taxon>
    </lineage>
</organism>
<evidence type="ECO:0000259" key="4">
    <source>
        <dbReference type="Pfam" id="PF13845"/>
    </source>
</evidence>
<feature type="compositionally biased region" description="Pro residues" evidence="1">
    <location>
        <begin position="17"/>
        <end position="29"/>
    </location>
</feature>
<feature type="domain" description="Septum formation-related" evidence="4">
    <location>
        <begin position="175"/>
        <end position="277"/>
    </location>
</feature>
<evidence type="ECO:0008006" key="7">
    <source>
        <dbReference type="Google" id="ProtNLM"/>
    </source>
</evidence>
<evidence type="ECO:0000259" key="3">
    <source>
        <dbReference type="Pfam" id="PF13828"/>
    </source>
</evidence>
<evidence type="ECO:0000313" key="5">
    <source>
        <dbReference type="EMBL" id="GEO31811.1"/>
    </source>
</evidence>
<accession>A0A512D5R8</accession>
<keyword evidence="2" id="KW-0472">Membrane</keyword>
<dbReference type="InterPro" id="IPR025241">
    <property type="entry name" value="DUF4190"/>
</dbReference>
<protein>
    <recommendedName>
        <fullName evidence="7">Septum formation-related domain-containing protein</fullName>
    </recommendedName>
</protein>
<dbReference type="EMBL" id="BJYX01000027">
    <property type="protein sequence ID" value="GEO31811.1"/>
    <property type="molecule type" value="Genomic_DNA"/>
</dbReference>
<feature type="region of interest" description="Disordered" evidence="1">
    <location>
        <begin position="1"/>
        <end position="74"/>
    </location>
</feature>
<dbReference type="Pfam" id="PF13828">
    <property type="entry name" value="DUF4190"/>
    <property type="match status" value="1"/>
</dbReference>
<evidence type="ECO:0000313" key="6">
    <source>
        <dbReference type="Proteomes" id="UP000321534"/>
    </source>
</evidence>
<keyword evidence="2" id="KW-1133">Transmembrane helix</keyword>
<dbReference type="Proteomes" id="UP000321534">
    <property type="component" value="Unassembled WGS sequence"/>
</dbReference>
<evidence type="ECO:0000256" key="2">
    <source>
        <dbReference type="SAM" id="Phobius"/>
    </source>
</evidence>
<keyword evidence="2" id="KW-0812">Transmembrane</keyword>
<name>A0A512D5R8_9MICO</name>
<dbReference type="Pfam" id="PF13845">
    <property type="entry name" value="Septum_form"/>
    <property type="match status" value="1"/>
</dbReference>
<reference evidence="5 6" key="1">
    <citation type="submission" date="2019-07" db="EMBL/GenBank/DDBJ databases">
        <title>Whole genome shotgun sequence of Terrabacter aerolatus NBRC 106305.</title>
        <authorList>
            <person name="Hosoyama A."/>
            <person name="Uohara A."/>
            <person name="Ohji S."/>
            <person name="Ichikawa N."/>
        </authorList>
    </citation>
    <scope>NUCLEOTIDE SEQUENCE [LARGE SCALE GENOMIC DNA]</scope>
    <source>
        <strain evidence="5 6">NBRC 106305</strain>
    </source>
</reference>